<feature type="compositionally biased region" description="Low complexity" evidence="1">
    <location>
        <begin position="102"/>
        <end position="118"/>
    </location>
</feature>
<name>A0A4Y6UAV4_9PROT</name>
<keyword evidence="2" id="KW-1133">Transmembrane helix</keyword>
<gene>
    <name evidence="3" type="ORF">E3E12_04570</name>
</gene>
<sequence length="178" mass="18282">MCCHPNKASSRAGGARRRNRLVHIAWGQGAVLLGMVLAGCETAPPTAPIVPPTPVGSAVPAYQQPNPSLMAASAQAAQNNKALGLPAPPPLPTFTNRPQKASTTSTSTTTKQDDSGSSDGWGVFSLLADGLEGLGDVGSFGGYYGGWGWGGPGWGWDYGPGWGWGPGWGGGWGYPGFW</sequence>
<keyword evidence="2" id="KW-0812">Transmembrane</keyword>
<reference evidence="3 4" key="1">
    <citation type="submission" date="2019-03" db="EMBL/GenBank/DDBJ databases">
        <title>The complete genome sequence of Swingsia_sp. F3b2 LMG30590(T).</title>
        <authorList>
            <person name="Chua K.-O."/>
            <person name="Chan K.-G."/>
            <person name="See-Too W.-S."/>
        </authorList>
    </citation>
    <scope>NUCLEOTIDE SEQUENCE [LARGE SCALE GENOMIC DNA]</scope>
    <source>
        <strain evidence="3 4">F3b2</strain>
    </source>
</reference>
<dbReference type="KEGG" id="swf:E3E12_04570"/>
<evidence type="ECO:0000313" key="4">
    <source>
        <dbReference type="Proteomes" id="UP000318709"/>
    </source>
</evidence>
<keyword evidence="2" id="KW-0472">Membrane</keyword>
<evidence type="ECO:0000313" key="3">
    <source>
        <dbReference type="EMBL" id="QDH13587.1"/>
    </source>
</evidence>
<protein>
    <submittedName>
        <fullName evidence="3">Uncharacterized protein</fullName>
    </submittedName>
</protein>
<feature type="transmembrane region" description="Helical" evidence="2">
    <location>
        <begin position="21"/>
        <end position="39"/>
    </location>
</feature>
<keyword evidence="4" id="KW-1185">Reference proteome</keyword>
<evidence type="ECO:0000256" key="2">
    <source>
        <dbReference type="SAM" id="Phobius"/>
    </source>
</evidence>
<evidence type="ECO:0000256" key="1">
    <source>
        <dbReference type="SAM" id="MobiDB-lite"/>
    </source>
</evidence>
<proteinExistence type="predicted"/>
<organism evidence="3 4">
    <name type="scientific">Formicincola oecophyllae</name>
    <dbReference type="NCBI Taxonomy" id="2558361"/>
    <lineage>
        <taxon>Bacteria</taxon>
        <taxon>Pseudomonadati</taxon>
        <taxon>Pseudomonadota</taxon>
        <taxon>Alphaproteobacteria</taxon>
        <taxon>Acetobacterales</taxon>
        <taxon>Acetobacteraceae</taxon>
        <taxon>Formicincola</taxon>
    </lineage>
</organism>
<dbReference type="RefSeq" id="WP_141443295.1">
    <property type="nucleotide sequence ID" value="NZ_CP038231.1"/>
</dbReference>
<accession>A0A4Y6UAV4</accession>
<dbReference type="Proteomes" id="UP000318709">
    <property type="component" value="Chromosome"/>
</dbReference>
<dbReference type="AlphaFoldDB" id="A0A4Y6UAV4"/>
<feature type="region of interest" description="Disordered" evidence="1">
    <location>
        <begin position="81"/>
        <end position="119"/>
    </location>
</feature>
<dbReference type="EMBL" id="CP038231">
    <property type="protein sequence ID" value="QDH13587.1"/>
    <property type="molecule type" value="Genomic_DNA"/>
</dbReference>